<dbReference type="GO" id="GO:0000978">
    <property type="term" value="F:RNA polymerase II cis-regulatory region sequence-specific DNA binding"/>
    <property type="evidence" value="ECO:0007669"/>
    <property type="project" value="TreeGrafter"/>
</dbReference>
<dbReference type="AlphaFoldDB" id="A0A7H9HRZ0"/>
<dbReference type="GO" id="GO:0000981">
    <property type="term" value="F:DNA-binding transcription factor activity, RNA polymerase II-specific"/>
    <property type="evidence" value="ECO:0007669"/>
    <property type="project" value="TreeGrafter"/>
</dbReference>
<dbReference type="PROSITE" id="PS00344">
    <property type="entry name" value="GATA_ZN_FINGER_1"/>
    <property type="match status" value="1"/>
</dbReference>
<feature type="domain" description="GATA-type" evidence="8">
    <location>
        <begin position="317"/>
        <end position="370"/>
    </location>
</feature>
<dbReference type="PROSITE" id="PS50114">
    <property type="entry name" value="GATA_ZN_FINGER_2"/>
    <property type="match status" value="1"/>
</dbReference>
<feature type="compositionally biased region" description="Low complexity" evidence="7">
    <location>
        <begin position="541"/>
        <end position="570"/>
    </location>
</feature>
<dbReference type="GO" id="GO:0045944">
    <property type="term" value="P:positive regulation of transcription by RNA polymerase II"/>
    <property type="evidence" value="ECO:0007669"/>
    <property type="project" value="TreeGrafter"/>
</dbReference>
<feature type="compositionally biased region" description="Low complexity" evidence="7">
    <location>
        <begin position="469"/>
        <end position="481"/>
    </location>
</feature>
<dbReference type="InterPro" id="IPR013088">
    <property type="entry name" value="Znf_NHR/GATA"/>
</dbReference>
<evidence type="ECO:0000313" key="10">
    <source>
        <dbReference type="Proteomes" id="UP000510647"/>
    </source>
</evidence>
<dbReference type="SUPFAM" id="SSF57716">
    <property type="entry name" value="Glucocorticoid receptor-like (DNA-binding domain)"/>
    <property type="match status" value="1"/>
</dbReference>
<feature type="compositionally biased region" description="Polar residues" evidence="7">
    <location>
        <begin position="688"/>
        <end position="734"/>
    </location>
</feature>
<feature type="region of interest" description="Disordered" evidence="7">
    <location>
        <begin position="71"/>
        <end position="105"/>
    </location>
</feature>
<evidence type="ECO:0000256" key="4">
    <source>
        <dbReference type="ARBA" id="ARBA00022833"/>
    </source>
</evidence>
<protein>
    <recommendedName>
        <fullName evidence="8">GATA-type domain-containing protein</fullName>
    </recommendedName>
</protein>
<feature type="compositionally biased region" description="Polar residues" evidence="7">
    <location>
        <begin position="389"/>
        <end position="411"/>
    </location>
</feature>
<dbReference type="FunFam" id="3.30.50.10:FF:000007">
    <property type="entry name" value="Nitrogen regulatory AreA, N-terminal"/>
    <property type="match status" value="1"/>
</dbReference>
<feature type="compositionally biased region" description="Low complexity" evidence="7">
    <location>
        <begin position="659"/>
        <end position="687"/>
    </location>
</feature>
<feature type="compositionally biased region" description="Polar residues" evidence="7">
    <location>
        <begin position="571"/>
        <end position="581"/>
    </location>
</feature>
<dbReference type="PANTHER" id="PTHR10071">
    <property type="entry name" value="TRANSCRIPTION FACTOR GATA FAMILY MEMBER"/>
    <property type="match status" value="1"/>
</dbReference>
<feature type="compositionally biased region" description="Polar residues" evidence="7">
    <location>
        <begin position="625"/>
        <end position="638"/>
    </location>
</feature>
<dbReference type="EMBL" id="CP059270">
    <property type="protein sequence ID" value="QLQ80061.1"/>
    <property type="molecule type" value="Genomic_DNA"/>
</dbReference>
<feature type="compositionally biased region" description="Polar residues" evidence="7">
    <location>
        <begin position="529"/>
        <end position="540"/>
    </location>
</feature>
<comment type="subcellular location">
    <subcellularLocation>
        <location evidence="1">Nucleus</location>
    </subcellularLocation>
</comment>
<accession>A0A7H9HRZ0</accession>
<feature type="compositionally biased region" description="Polar residues" evidence="7">
    <location>
        <begin position="96"/>
        <end position="105"/>
    </location>
</feature>
<name>A0A7H9HRZ0_9SACH</name>
<keyword evidence="3 6" id="KW-0863">Zinc-finger</keyword>
<keyword evidence="2" id="KW-0479">Metal-binding</keyword>
<evidence type="ECO:0000256" key="7">
    <source>
        <dbReference type="SAM" id="MobiDB-lite"/>
    </source>
</evidence>
<keyword evidence="10" id="KW-1185">Reference proteome</keyword>
<evidence type="ECO:0000256" key="5">
    <source>
        <dbReference type="ARBA" id="ARBA00023242"/>
    </source>
</evidence>
<organism evidence="9 10">
    <name type="scientific">Torulaspora globosa</name>
    <dbReference type="NCBI Taxonomy" id="48254"/>
    <lineage>
        <taxon>Eukaryota</taxon>
        <taxon>Fungi</taxon>
        <taxon>Dikarya</taxon>
        <taxon>Ascomycota</taxon>
        <taxon>Saccharomycotina</taxon>
        <taxon>Saccharomycetes</taxon>
        <taxon>Saccharomycetales</taxon>
        <taxon>Saccharomycetaceae</taxon>
        <taxon>Torulaspora</taxon>
    </lineage>
</organism>
<dbReference type="GO" id="GO:0005634">
    <property type="term" value="C:nucleus"/>
    <property type="evidence" value="ECO:0007669"/>
    <property type="project" value="UniProtKB-SubCell"/>
</dbReference>
<evidence type="ECO:0000256" key="1">
    <source>
        <dbReference type="ARBA" id="ARBA00004123"/>
    </source>
</evidence>
<reference evidence="9 10" key="1">
    <citation type="submission" date="2020-06" db="EMBL/GenBank/DDBJ databases">
        <title>The yeast mating-type switching endonuclease HO is a domesticated member of an unorthodox homing genetic element family.</title>
        <authorList>
            <person name="Coughlan A.Y."/>
            <person name="Lombardi L."/>
            <person name="Braun-Galleani S."/>
            <person name="Martos A.R."/>
            <person name="Galeote V."/>
            <person name="Bigey F."/>
            <person name="Dequin S."/>
            <person name="Byrne K.P."/>
            <person name="Wolfe K.H."/>
        </authorList>
    </citation>
    <scope>NUCLEOTIDE SEQUENCE [LARGE SCALE GENOMIC DNA]</scope>
    <source>
        <strain evidence="9 10">CBS2947</strain>
    </source>
</reference>
<dbReference type="SMART" id="SM00401">
    <property type="entry name" value="ZnF_GATA"/>
    <property type="match status" value="1"/>
</dbReference>
<feature type="compositionally biased region" description="Polar residues" evidence="7">
    <location>
        <begin position="228"/>
        <end position="242"/>
    </location>
</feature>
<dbReference type="GO" id="GO:0008270">
    <property type="term" value="F:zinc ion binding"/>
    <property type="evidence" value="ECO:0007669"/>
    <property type="project" value="UniProtKB-KW"/>
</dbReference>
<feature type="compositionally biased region" description="Low complexity" evidence="7">
    <location>
        <begin position="74"/>
        <end position="88"/>
    </location>
</feature>
<dbReference type="Pfam" id="PF00320">
    <property type="entry name" value="GATA"/>
    <property type="match status" value="1"/>
</dbReference>
<evidence type="ECO:0000256" key="6">
    <source>
        <dbReference type="PROSITE-ProRule" id="PRU00094"/>
    </source>
</evidence>
<feature type="compositionally biased region" description="Low complexity" evidence="7">
    <location>
        <begin position="504"/>
        <end position="518"/>
    </location>
</feature>
<dbReference type="PANTHER" id="PTHR10071:SF281">
    <property type="entry name" value="BOX A-BINDING FACTOR-RELATED"/>
    <property type="match status" value="1"/>
</dbReference>
<feature type="compositionally biased region" description="Polar residues" evidence="7">
    <location>
        <begin position="16"/>
        <end position="28"/>
    </location>
</feature>
<proteinExistence type="predicted"/>
<dbReference type="InterPro" id="IPR039355">
    <property type="entry name" value="Transcription_factor_GATA"/>
</dbReference>
<evidence type="ECO:0000256" key="2">
    <source>
        <dbReference type="ARBA" id="ARBA00022723"/>
    </source>
</evidence>
<dbReference type="OrthoDB" id="515401at2759"/>
<dbReference type="CDD" id="cd00202">
    <property type="entry name" value="ZnF_GATA"/>
    <property type="match status" value="1"/>
</dbReference>
<dbReference type="Gene3D" id="3.30.50.10">
    <property type="entry name" value="Erythroid Transcription Factor GATA-1, subunit A"/>
    <property type="match status" value="1"/>
</dbReference>
<dbReference type="PRINTS" id="PR00619">
    <property type="entry name" value="GATAZNFINGER"/>
</dbReference>
<feature type="region of interest" description="Disordered" evidence="7">
    <location>
        <begin position="228"/>
        <end position="267"/>
    </location>
</feature>
<dbReference type="Proteomes" id="UP000510647">
    <property type="component" value="Chromosome 4"/>
</dbReference>
<evidence type="ECO:0000256" key="3">
    <source>
        <dbReference type="ARBA" id="ARBA00022771"/>
    </source>
</evidence>
<feature type="region of interest" description="Disordered" evidence="7">
    <location>
        <begin position="14"/>
        <end position="35"/>
    </location>
</feature>
<feature type="compositionally biased region" description="Low complexity" evidence="7">
    <location>
        <begin position="595"/>
        <end position="624"/>
    </location>
</feature>
<gene>
    <name evidence="9" type="ORF">HG537_0D00610</name>
</gene>
<evidence type="ECO:0000313" key="9">
    <source>
        <dbReference type="EMBL" id="QLQ80061.1"/>
    </source>
</evidence>
<keyword evidence="4" id="KW-0862">Zinc</keyword>
<keyword evidence="5" id="KW-0539">Nucleus</keyword>
<feature type="compositionally biased region" description="Polar residues" evidence="7">
    <location>
        <begin position="430"/>
        <end position="451"/>
    </location>
</feature>
<dbReference type="GO" id="GO:0000122">
    <property type="term" value="P:negative regulation of transcription by RNA polymerase II"/>
    <property type="evidence" value="ECO:0007669"/>
    <property type="project" value="TreeGrafter"/>
</dbReference>
<feature type="region of interest" description="Disordered" evidence="7">
    <location>
        <begin position="364"/>
        <end position="737"/>
    </location>
</feature>
<evidence type="ECO:0000259" key="8">
    <source>
        <dbReference type="PROSITE" id="PS50114"/>
    </source>
</evidence>
<dbReference type="InterPro" id="IPR000679">
    <property type="entry name" value="Znf_GATA"/>
</dbReference>
<sequence length="819" mass="88070">MPMTGGSNLYDIFDQPSHSLLPNDQHTAQGDGEMNLGSGISLSGASAFDTMLEMLPDNADFSFFRNMNGCDTPNNGSNGGSRSNSRKGSMFRDTVESGQTASQLQNEFDSVLDRISSKDMGGDHLTQPIEIANQQNGEITQLWDFNVDEFMMTPEGSGSATISAPNSFISEGQLQTTGSSGAPLMSVSSNNWQNGLLDHPMSVGNTFSQFLSTGIPLQNQGAATLFNHSASSSPRNNGSQTTLKREEVTNFYRPPLGGRRSSTQLSKSVHAEDGSFYTSTVNGVCSVRKNSLGRQISSTSLSSYKRGSSMAVPEIQRKPSLSCFNCKTQKTPLWRRDSQGNTLCNACGLFQKLHGTMRPLSLKTDVIKKRNNRKRAKKLQEQAEKAGASNDSNLSQNSNENKGISGTTNNTPAPPRNSRSRKKSSQPSNINTLVNDSTLSLTESQNSTNVNDGKYDSRMSYNAPPGTYSPNNLESLNPNNLVTHNKKIANMNSSSCRKPRRDSTSSNNSCSSKSSSRSVVPILPKPSANMGNPTSFSVGFNTSTSAGNSAASSPRVIGPTMNPSSPMTSSQNAFSTSTGRQGITIPRRKLSRNHSSSSSSFMAASLQQLQQQNQQNQQNPPQLQTCNDSIPQSNNWNLSSAAASPTVASSPKTGFDLFNSPSNSPGVPSGRKSQTSLLSQQLQNSTTPQATQKPDSTPNEITTNGQHQSPRNNSPQPLSLKRSSVAASPRNSYADSVMQHRGLYDSNLTLRRQSSFGLRRNAHSRDQILSPNTEPITTVSTPTISATVTSVTATTGNDRSSSTLNSTISDELDWLKFGM</sequence>
<feature type="compositionally biased region" description="Low complexity" evidence="7">
    <location>
        <begin position="639"/>
        <end position="651"/>
    </location>
</feature>